<dbReference type="InterPro" id="IPR044925">
    <property type="entry name" value="His-Me_finger_sf"/>
</dbReference>
<organism evidence="1 2">
    <name type="scientific">Agrobacterium phage Atu_ph03</name>
    <dbReference type="NCBI Taxonomy" id="2024262"/>
    <lineage>
        <taxon>Viruses</taxon>
        <taxon>Duplodnaviria</taxon>
        <taxon>Heunggongvirae</taxon>
        <taxon>Uroviricota</taxon>
        <taxon>Caudoviricetes</taxon>
        <taxon>Autographivirales</taxon>
        <taxon>Dunnvirinae</taxon>
        <taxon>Atuphduovirus</taxon>
        <taxon>Atuphduovirus atuph03</taxon>
    </lineage>
</organism>
<dbReference type="InterPro" id="IPR004211">
    <property type="entry name" value="Endonuclease_7"/>
</dbReference>
<proteinExistence type="predicted"/>
<dbReference type="GO" id="GO:0004519">
    <property type="term" value="F:endonuclease activity"/>
    <property type="evidence" value="ECO:0007669"/>
    <property type="project" value="UniProtKB-KW"/>
</dbReference>
<keyword evidence="1" id="KW-0378">Hydrolase</keyword>
<dbReference type="Gene3D" id="3.40.1800.10">
    <property type="entry name" value="His-Me finger endonucleases"/>
    <property type="match status" value="1"/>
</dbReference>
<dbReference type="Proteomes" id="UP000221761">
    <property type="component" value="Segment"/>
</dbReference>
<dbReference type="KEGG" id="vg:54982052"/>
<sequence>MQRLKTTQVALAKAKILKSQGGCCAICKKPITVAEACQDHNHATGICRGALCRNCNGIEGKVKNLAIRGRRNLSPEAYIANIVRYWVYHSEDRTGLIYPTHLTEDEKRLKRNAKARKARAKKKEASK</sequence>
<evidence type="ECO:0000313" key="1">
    <source>
        <dbReference type="EMBL" id="ASV44580.1"/>
    </source>
</evidence>
<dbReference type="EMBL" id="MF403006">
    <property type="protein sequence ID" value="ASV44580.1"/>
    <property type="molecule type" value="Genomic_DNA"/>
</dbReference>
<keyword evidence="1" id="KW-0540">Nuclease</keyword>
<dbReference type="InterPro" id="IPR038563">
    <property type="entry name" value="Endonuclease_7_sf"/>
</dbReference>
<accession>A0A223VZJ4</accession>
<dbReference type="RefSeq" id="YP_009791863.1">
    <property type="nucleotide sequence ID" value="NC_047846.1"/>
</dbReference>
<dbReference type="GeneID" id="54982052"/>
<keyword evidence="1" id="KW-0255">Endonuclease</keyword>
<protein>
    <submittedName>
        <fullName evidence="1">Endonuclease</fullName>
    </submittedName>
</protein>
<reference evidence="2" key="1">
    <citation type="submission" date="2017-06" db="EMBL/GenBank/DDBJ databases">
        <authorList>
            <person name="Spollen W.G."/>
            <person name="Givan S.A."/>
            <person name="Brown P.B."/>
            <person name="Attai H."/>
        </authorList>
    </citation>
    <scope>NUCLEOTIDE SEQUENCE [LARGE SCALE GENOMIC DNA]</scope>
</reference>
<name>A0A223VZJ4_9CAUD</name>
<dbReference type="Pfam" id="PF02945">
    <property type="entry name" value="Endonuclease_7"/>
    <property type="match status" value="1"/>
</dbReference>
<dbReference type="SUPFAM" id="SSF54060">
    <property type="entry name" value="His-Me finger endonucleases"/>
    <property type="match status" value="1"/>
</dbReference>
<evidence type="ECO:0000313" key="2">
    <source>
        <dbReference type="Proteomes" id="UP000221761"/>
    </source>
</evidence>